<dbReference type="PANTHER" id="PTHR43433:SF5">
    <property type="entry name" value="AB HYDROLASE-1 DOMAIN-CONTAINING PROTEIN"/>
    <property type="match status" value="1"/>
</dbReference>
<dbReference type="InterPro" id="IPR050471">
    <property type="entry name" value="AB_hydrolase"/>
</dbReference>
<dbReference type="InterPro" id="IPR029058">
    <property type="entry name" value="AB_hydrolase_fold"/>
</dbReference>
<dbReference type="EMBL" id="UINC01001192">
    <property type="protein sequence ID" value="SUZ73825.1"/>
    <property type="molecule type" value="Genomic_DNA"/>
</dbReference>
<feature type="domain" description="AB hydrolase-1" evidence="1">
    <location>
        <begin position="23"/>
        <end position="254"/>
    </location>
</feature>
<reference evidence="2" key="1">
    <citation type="submission" date="2018-05" db="EMBL/GenBank/DDBJ databases">
        <authorList>
            <person name="Lanie J.A."/>
            <person name="Ng W.-L."/>
            <person name="Kazmierczak K.M."/>
            <person name="Andrzejewski T.M."/>
            <person name="Davidsen T.M."/>
            <person name="Wayne K.J."/>
            <person name="Tettelin H."/>
            <person name="Glass J.I."/>
            <person name="Rusch D."/>
            <person name="Podicherti R."/>
            <person name="Tsui H.-C.T."/>
            <person name="Winkler M.E."/>
        </authorList>
    </citation>
    <scope>NUCLEOTIDE SEQUENCE</scope>
</reference>
<organism evidence="2">
    <name type="scientific">marine metagenome</name>
    <dbReference type="NCBI Taxonomy" id="408172"/>
    <lineage>
        <taxon>unclassified sequences</taxon>
        <taxon>metagenomes</taxon>
        <taxon>ecological metagenomes</taxon>
    </lineage>
</organism>
<protein>
    <recommendedName>
        <fullName evidence="1">AB hydrolase-1 domain-containing protein</fullName>
    </recommendedName>
</protein>
<proteinExistence type="predicted"/>
<dbReference type="PANTHER" id="PTHR43433">
    <property type="entry name" value="HYDROLASE, ALPHA/BETA FOLD FAMILY PROTEIN"/>
    <property type="match status" value="1"/>
</dbReference>
<evidence type="ECO:0000313" key="2">
    <source>
        <dbReference type="EMBL" id="SUZ73825.1"/>
    </source>
</evidence>
<dbReference type="GO" id="GO:0004806">
    <property type="term" value="F:triacylglycerol lipase activity"/>
    <property type="evidence" value="ECO:0007669"/>
    <property type="project" value="TreeGrafter"/>
</dbReference>
<dbReference type="InterPro" id="IPR000073">
    <property type="entry name" value="AB_hydrolase_1"/>
</dbReference>
<dbReference type="GO" id="GO:0046503">
    <property type="term" value="P:glycerolipid catabolic process"/>
    <property type="evidence" value="ECO:0007669"/>
    <property type="project" value="TreeGrafter"/>
</dbReference>
<gene>
    <name evidence="2" type="ORF">METZ01_LOCUS26679</name>
</gene>
<evidence type="ECO:0000259" key="1">
    <source>
        <dbReference type="Pfam" id="PF00561"/>
    </source>
</evidence>
<feature type="non-terminal residue" evidence="2">
    <location>
        <position position="1"/>
    </location>
</feature>
<dbReference type="AlphaFoldDB" id="A0A381Q398"/>
<dbReference type="SUPFAM" id="SSF53474">
    <property type="entry name" value="alpha/beta-Hydrolases"/>
    <property type="match status" value="1"/>
</dbReference>
<dbReference type="Pfam" id="PF00561">
    <property type="entry name" value="Abhydrolase_1"/>
    <property type="match status" value="1"/>
</dbReference>
<dbReference type="Gene3D" id="3.40.50.1820">
    <property type="entry name" value="alpha/beta hydrolase"/>
    <property type="match status" value="1"/>
</dbReference>
<accession>A0A381Q398</accession>
<dbReference type="PRINTS" id="PR00111">
    <property type="entry name" value="ABHYDROLASE"/>
</dbReference>
<sequence>VPIASLPSGIDLCHEAFGDPGDPAVLLMHGLGSQLLLWEEGFCEGLAATGFRVVRYDQRDSGRSTILEEGASYTLSDMALDAVGLLDHLELADVHVVGLSLGGMTAQVLAAEHPQRCRSLVSMASHTGDRRFGRATDQAREAMGVAVPEDPVLAAKKNLADRRVWASVWHDDDHAGSVFAAYAERSVQPHHAWRRQARAAYNGGSREDLLATIRIPTLVLHGTADTLITPSGGERTAAVIPGADLVLVDGWGHDLAPGAWPHLIDAISTHCHRADGTT</sequence>
<name>A0A381Q398_9ZZZZ</name>